<dbReference type="Proteomes" id="UP001329825">
    <property type="component" value="Chromosome 6"/>
</dbReference>
<feature type="compositionally biased region" description="Basic and acidic residues" evidence="1">
    <location>
        <begin position="554"/>
        <end position="607"/>
    </location>
</feature>
<sequence>MSNIYGSQLEPFEEHQSPSPTETTDNPYETTLASRSSSSPRRRGSGPPSPVNTVNTLHRQLSGDPESPPPAWKRRPTVSTRQSRSPNQNSNINTNVENKPYSPVDVDSASISRSPRSPSETSVKSRHSINSNNRRYPPSNLTMTTTAAMRNPVGLPNGMFLHESPNGSSTSLHDGELVLPNPAFRRRNVNGNGSSSNRSSIALNQDLSSLTSEELWALGQDQDIPDMSNPMRQAAETPLDTVKRMSRMVDKSDQTYHGGLPGDVIWPMAPPVQEISPSIKSKSFTNVASLGMSNRRMSRRSKSRQSSIDMTSPKDIDGPYNNGGPMPNSPGVNGMGVLSSAHSSSTSLTSQALPPNKSFSSIGNRPPSTYYSRDFLSSLAPREGGYAIAAQMGGGLGAAGTMSVEEKRRSTIVDDGRSRTMGSRAPPSKSAGMGRWSLDGGENFGRPYATASAATTSSNLSAPPINSAEPSPTAEERTRYLPEGASPAYTAPSTSSGPSIPISTTPPSRSPLVQQAPTAEELPSRSAIPPPPPIPVSNIAPPPALTTKKSKKQLAKDAKAAEKAEAVKVARQRAETARAEALRKQSEREEAKRKEKEDKARLKAEKKAAKKGKGIFGLSSSSSTSATAAPPKTQPIQPKQTAPPVSQQISSRNPPAPTPIPIPQATTDATDSAQSITGTPFPQPAQSSQSAYKIPLRDTVETPRATHHSMPLNATAPANKPPTPSSSTRPPIEPKRSLFGTMKKRFSFVGGSDYKGAQSNSSAPPVPKLPPTPSSPVVSKERTDIVTSPASSNATALPPRGESLTASTSISQAIRPEDNGSISDPNVQSPSSPNFNLAKTISREQASSSPSRKRNSLHGPRPMPDNKSRPTSVMTHSSELAGHGQNQTQENFGPVTPSTSGDSGSYIQSYGSHMTSITPITSPEDDNSFNNNSTNEDFEQDPKRLGSGDSNKTIHAGTTNPVQPILA</sequence>
<feature type="compositionally biased region" description="Polar residues" evidence="1">
    <location>
        <begin position="820"/>
        <end position="850"/>
    </location>
</feature>
<proteinExistence type="predicted"/>
<feature type="compositionally biased region" description="Polar residues" evidence="1">
    <location>
        <begin position="948"/>
        <end position="967"/>
    </location>
</feature>
<feature type="compositionally biased region" description="Low complexity" evidence="1">
    <location>
        <begin position="619"/>
        <end position="644"/>
    </location>
</feature>
<feature type="region of interest" description="Disordered" evidence="1">
    <location>
        <begin position="452"/>
        <end position="967"/>
    </location>
</feature>
<evidence type="ECO:0000256" key="1">
    <source>
        <dbReference type="SAM" id="MobiDB-lite"/>
    </source>
</evidence>
<feature type="compositionally biased region" description="Polar residues" evidence="1">
    <location>
        <begin position="351"/>
        <end position="366"/>
    </location>
</feature>
<accession>A0ABZ1D0S7</accession>
<feature type="compositionally biased region" description="Pro residues" evidence="1">
    <location>
        <begin position="528"/>
        <end position="544"/>
    </location>
</feature>
<feature type="compositionally biased region" description="Polar residues" evidence="1">
    <location>
        <begin position="785"/>
        <end position="795"/>
    </location>
</feature>
<feature type="compositionally biased region" description="Polar residues" evidence="1">
    <location>
        <begin position="128"/>
        <end position="142"/>
    </location>
</feature>
<feature type="compositionally biased region" description="Polar residues" evidence="1">
    <location>
        <begin position="17"/>
        <end position="33"/>
    </location>
</feature>
<feature type="compositionally biased region" description="Polar residues" evidence="1">
    <location>
        <begin position="869"/>
        <end position="921"/>
    </location>
</feature>
<feature type="compositionally biased region" description="Pro residues" evidence="1">
    <location>
        <begin position="764"/>
        <end position="774"/>
    </location>
</feature>
<evidence type="ECO:0000313" key="3">
    <source>
        <dbReference type="Proteomes" id="UP001329825"/>
    </source>
</evidence>
<gene>
    <name evidence="2" type="ORF">IL334_004603</name>
</gene>
<feature type="compositionally biased region" description="Basic and acidic residues" evidence="1">
    <location>
        <begin position="404"/>
        <end position="418"/>
    </location>
</feature>
<dbReference type="EMBL" id="CP141886">
    <property type="protein sequence ID" value="WRT67631.1"/>
    <property type="molecule type" value="Genomic_DNA"/>
</dbReference>
<evidence type="ECO:0000313" key="2">
    <source>
        <dbReference type="EMBL" id="WRT67631.1"/>
    </source>
</evidence>
<name>A0ABZ1D0S7_9TREE</name>
<feature type="compositionally biased region" description="Low complexity" evidence="1">
    <location>
        <begin position="338"/>
        <end position="350"/>
    </location>
</feature>
<feature type="region of interest" description="Disordered" evidence="1">
    <location>
        <begin position="1"/>
        <end position="142"/>
    </location>
</feature>
<feature type="compositionally biased region" description="Low complexity" evidence="1">
    <location>
        <begin position="484"/>
        <end position="511"/>
    </location>
</feature>
<evidence type="ECO:0008006" key="4">
    <source>
        <dbReference type="Google" id="ProtNLM"/>
    </source>
</evidence>
<feature type="compositionally biased region" description="Polar residues" evidence="1">
    <location>
        <begin position="77"/>
        <end position="97"/>
    </location>
</feature>
<dbReference type="RefSeq" id="XP_062792371.1">
    <property type="nucleotide sequence ID" value="XM_062936320.1"/>
</dbReference>
<dbReference type="GeneID" id="87956734"/>
<feature type="compositionally biased region" description="Low complexity" evidence="1">
    <location>
        <begin position="108"/>
        <end position="122"/>
    </location>
</feature>
<feature type="region of interest" description="Disordered" evidence="1">
    <location>
        <begin position="397"/>
        <end position="439"/>
    </location>
</feature>
<feature type="compositionally biased region" description="Polar residues" evidence="1">
    <location>
        <begin position="671"/>
        <end position="691"/>
    </location>
</feature>
<protein>
    <recommendedName>
        <fullName evidence="4">Glucoamylase</fullName>
    </recommendedName>
</protein>
<reference evidence="2 3" key="1">
    <citation type="submission" date="2024-01" db="EMBL/GenBank/DDBJ databases">
        <title>Comparative genomics of Cryptococcus and Kwoniella reveals pathogenesis evolution and contrasting modes of karyotype evolution via chromosome fusion or intercentromeric recombination.</title>
        <authorList>
            <person name="Coelho M.A."/>
            <person name="David-Palma M."/>
            <person name="Shea T."/>
            <person name="Bowers K."/>
            <person name="McGinley-Smith S."/>
            <person name="Mohammad A.W."/>
            <person name="Gnirke A."/>
            <person name="Yurkov A.M."/>
            <person name="Nowrousian M."/>
            <person name="Sun S."/>
            <person name="Cuomo C.A."/>
            <person name="Heitman J."/>
        </authorList>
    </citation>
    <scope>NUCLEOTIDE SEQUENCE [LARGE SCALE GENOMIC DNA]</scope>
    <source>
        <strain evidence="2">CBS 11374</strain>
    </source>
</reference>
<keyword evidence="3" id="KW-1185">Reference proteome</keyword>
<feature type="region of interest" description="Disordered" evidence="1">
    <location>
        <begin position="286"/>
        <end position="366"/>
    </location>
</feature>
<organism evidence="2 3">
    <name type="scientific">Kwoniella shivajii</name>
    <dbReference type="NCBI Taxonomy" id="564305"/>
    <lineage>
        <taxon>Eukaryota</taxon>
        <taxon>Fungi</taxon>
        <taxon>Dikarya</taxon>
        <taxon>Basidiomycota</taxon>
        <taxon>Agaricomycotina</taxon>
        <taxon>Tremellomycetes</taxon>
        <taxon>Tremellales</taxon>
        <taxon>Cryptococcaceae</taxon>
        <taxon>Kwoniella</taxon>
    </lineage>
</organism>